<name>A0A7G9FLU8_9FIRM</name>
<feature type="region of interest" description="Disordered" evidence="5">
    <location>
        <begin position="56"/>
        <end position="90"/>
    </location>
</feature>
<dbReference type="SUPFAM" id="SSF47729">
    <property type="entry name" value="IHF-like DNA-binding proteins"/>
    <property type="match status" value="1"/>
</dbReference>
<dbReference type="Proteomes" id="UP000515819">
    <property type="component" value="Chromosome"/>
</dbReference>
<evidence type="ECO:0000313" key="6">
    <source>
        <dbReference type="EMBL" id="QNL99529.1"/>
    </source>
</evidence>
<comment type="similarity">
    <text evidence="1 4">Belongs to the bacterial histone-like protein family.</text>
</comment>
<dbReference type="Gene3D" id="4.10.520.10">
    <property type="entry name" value="IHF-like DNA-binding proteins"/>
    <property type="match status" value="1"/>
</dbReference>
<dbReference type="PRINTS" id="PR01727">
    <property type="entry name" value="DNABINDINGHU"/>
</dbReference>
<dbReference type="GO" id="GO:1990178">
    <property type="term" value="C:HU-DNA complex"/>
    <property type="evidence" value="ECO:0007669"/>
    <property type="project" value="UniProtKB-ARBA"/>
</dbReference>
<dbReference type="GO" id="GO:0010467">
    <property type="term" value="P:gene expression"/>
    <property type="evidence" value="ECO:0007669"/>
    <property type="project" value="UniProtKB-ARBA"/>
</dbReference>
<evidence type="ECO:0000256" key="2">
    <source>
        <dbReference type="ARBA" id="ARBA00023067"/>
    </source>
</evidence>
<evidence type="ECO:0000256" key="3">
    <source>
        <dbReference type="ARBA" id="ARBA00023125"/>
    </source>
</evidence>
<dbReference type="GO" id="GO:0003677">
    <property type="term" value="F:DNA binding"/>
    <property type="evidence" value="ECO:0007669"/>
    <property type="project" value="UniProtKB-KW"/>
</dbReference>
<protein>
    <submittedName>
        <fullName evidence="6">HU family DNA-binding protein</fullName>
    </submittedName>
</protein>
<keyword evidence="3 6" id="KW-0238">DNA-binding</keyword>
<dbReference type="InterPro" id="IPR010992">
    <property type="entry name" value="IHF-like_DNA-bd_dom_sf"/>
</dbReference>
<organism evidence="6 7">
    <name type="scientific">Wujia chipingensis</name>
    <dbReference type="NCBI Taxonomy" id="2763670"/>
    <lineage>
        <taxon>Bacteria</taxon>
        <taxon>Bacillati</taxon>
        <taxon>Bacillota</taxon>
        <taxon>Clostridia</taxon>
        <taxon>Lachnospirales</taxon>
        <taxon>Lachnospiraceae</taxon>
        <taxon>Wujia</taxon>
    </lineage>
</organism>
<keyword evidence="7" id="KW-1185">Reference proteome</keyword>
<reference evidence="6 7" key="1">
    <citation type="submission" date="2020-08" db="EMBL/GenBank/DDBJ databases">
        <authorList>
            <person name="Liu C."/>
            <person name="Sun Q."/>
        </authorList>
    </citation>
    <scope>NUCLEOTIDE SEQUENCE [LARGE SCALE GENOMIC DNA]</scope>
    <source>
        <strain evidence="6 7">NSJ-4</strain>
    </source>
</reference>
<dbReference type="EMBL" id="CP060632">
    <property type="protein sequence ID" value="QNL99529.1"/>
    <property type="molecule type" value="Genomic_DNA"/>
</dbReference>
<dbReference type="RefSeq" id="WP_021985918.1">
    <property type="nucleotide sequence ID" value="NZ_CP060632.1"/>
</dbReference>
<evidence type="ECO:0000313" key="7">
    <source>
        <dbReference type="Proteomes" id="UP000515819"/>
    </source>
</evidence>
<dbReference type="GO" id="GO:0042802">
    <property type="term" value="F:identical protein binding"/>
    <property type="evidence" value="ECO:0007669"/>
    <property type="project" value="UniProtKB-ARBA"/>
</dbReference>
<dbReference type="KEGG" id="wcp:H9Q76_12585"/>
<dbReference type="PANTHER" id="PTHR33175:SF3">
    <property type="entry name" value="DNA-BINDING PROTEIN HU-BETA"/>
    <property type="match status" value="1"/>
</dbReference>
<dbReference type="Pfam" id="PF00216">
    <property type="entry name" value="Bac_DNA_binding"/>
    <property type="match status" value="1"/>
</dbReference>
<dbReference type="AlphaFoldDB" id="A0A7G9FLU8"/>
<keyword evidence="2" id="KW-0226">DNA condensation</keyword>
<gene>
    <name evidence="6" type="ORF">H9Q76_12585</name>
</gene>
<proteinExistence type="inferred from homology"/>
<dbReference type="InterPro" id="IPR000119">
    <property type="entry name" value="Hist_DNA-bd"/>
</dbReference>
<dbReference type="GO" id="GO:0006270">
    <property type="term" value="P:DNA replication initiation"/>
    <property type="evidence" value="ECO:0007669"/>
    <property type="project" value="UniProtKB-ARBA"/>
</dbReference>
<evidence type="ECO:0000256" key="5">
    <source>
        <dbReference type="SAM" id="MobiDB-lite"/>
    </source>
</evidence>
<sequence>MNKNELVAKMAEKAGLKKTEAEKALKAFTETVAEELKNGEKIQLVGFGTFEVAERPAREGRNPRTGETMKIAASKSPKFKAGKALKDSLN</sequence>
<dbReference type="GO" id="GO:0030261">
    <property type="term" value="P:chromosome condensation"/>
    <property type="evidence" value="ECO:0007669"/>
    <property type="project" value="UniProtKB-KW"/>
</dbReference>
<dbReference type="GO" id="GO:0030527">
    <property type="term" value="F:structural constituent of chromatin"/>
    <property type="evidence" value="ECO:0007669"/>
    <property type="project" value="InterPro"/>
</dbReference>
<dbReference type="GO" id="GO:0005829">
    <property type="term" value="C:cytosol"/>
    <property type="evidence" value="ECO:0007669"/>
    <property type="project" value="UniProtKB-ARBA"/>
</dbReference>
<dbReference type="FunFam" id="4.10.520.10:FF:000001">
    <property type="entry name" value="DNA-binding protein HU"/>
    <property type="match status" value="1"/>
</dbReference>
<dbReference type="SMART" id="SM00411">
    <property type="entry name" value="BHL"/>
    <property type="match status" value="1"/>
</dbReference>
<dbReference type="PROSITE" id="PS00045">
    <property type="entry name" value="HISTONE_LIKE"/>
    <property type="match status" value="1"/>
</dbReference>
<dbReference type="InterPro" id="IPR020816">
    <property type="entry name" value="Histone-like_DNA-bd_CS"/>
</dbReference>
<evidence type="ECO:0000256" key="1">
    <source>
        <dbReference type="ARBA" id="ARBA00010529"/>
    </source>
</evidence>
<dbReference type="PANTHER" id="PTHR33175">
    <property type="entry name" value="DNA-BINDING PROTEIN HU"/>
    <property type="match status" value="1"/>
</dbReference>
<evidence type="ECO:0000256" key="4">
    <source>
        <dbReference type="RuleBase" id="RU003939"/>
    </source>
</evidence>
<dbReference type="CDD" id="cd13831">
    <property type="entry name" value="HU"/>
    <property type="match status" value="1"/>
</dbReference>
<dbReference type="GO" id="GO:1990103">
    <property type="term" value="C:DnaA-HU complex"/>
    <property type="evidence" value="ECO:0007669"/>
    <property type="project" value="UniProtKB-ARBA"/>
</dbReference>
<accession>A0A7G9FLU8</accession>